<keyword evidence="2" id="KW-1003">Cell membrane</keyword>
<feature type="transmembrane region" description="Helical" evidence="10">
    <location>
        <begin position="127"/>
        <end position="149"/>
    </location>
</feature>
<feature type="transmembrane region" description="Helical" evidence="10">
    <location>
        <begin position="86"/>
        <end position="106"/>
    </location>
</feature>
<proteinExistence type="inferred from homology"/>
<gene>
    <name evidence="11" type="ORF">F7O84_11665</name>
</gene>
<dbReference type="AlphaFoldDB" id="A0A7V7QKA7"/>
<evidence type="ECO:0000256" key="2">
    <source>
        <dbReference type="ARBA" id="ARBA00022475"/>
    </source>
</evidence>
<organism evidence="11 12">
    <name type="scientific">Candidatus Galacturonatibacter soehngenii</name>
    <dbReference type="NCBI Taxonomy" id="2307010"/>
    <lineage>
        <taxon>Bacteria</taxon>
        <taxon>Bacillati</taxon>
        <taxon>Bacillota</taxon>
        <taxon>Clostridia</taxon>
        <taxon>Lachnospirales</taxon>
        <taxon>Lachnospiraceae</taxon>
        <taxon>Candidatus Galacturonatibacter</taxon>
    </lineage>
</organism>
<evidence type="ECO:0000313" key="11">
    <source>
        <dbReference type="EMBL" id="KAB1438204.1"/>
    </source>
</evidence>
<keyword evidence="7 10" id="KW-1133">Transmembrane helix</keyword>
<keyword evidence="8 10" id="KW-0472">Membrane</keyword>
<dbReference type="GO" id="GO:0006508">
    <property type="term" value="P:proteolysis"/>
    <property type="evidence" value="ECO:0007669"/>
    <property type="project" value="UniProtKB-KW"/>
</dbReference>
<dbReference type="PANTHER" id="PTHR33695">
    <property type="entry name" value="LIPOPROTEIN SIGNAL PEPTIDASE"/>
    <property type="match status" value="1"/>
</dbReference>
<name>A0A7V7QKA7_9FIRM</name>
<sequence length="157" mass="17858">MIYFLISAAIFGLDFIVKKNVEDNLEYNKPEKKYNDKIIVRKVYNRGGALNALDKNQEFVAGFSAGLTCSIIMAQLFLIGKKGFHFLKFALSLVIGGACSNVLDRIKRKYVVDYFSFNTKVRKLKDIVFNISDMFIFLGTAFVTIFMMFQGEKKTAS</sequence>
<protein>
    <submittedName>
        <fullName evidence="11">Signal peptidase II</fullName>
    </submittedName>
</protein>
<evidence type="ECO:0000256" key="8">
    <source>
        <dbReference type="ARBA" id="ARBA00023136"/>
    </source>
</evidence>
<evidence type="ECO:0000256" key="5">
    <source>
        <dbReference type="ARBA" id="ARBA00022750"/>
    </source>
</evidence>
<dbReference type="PANTHER" id="PTHR33695:SF1">
    <property type="entry name" value="LIPOPROTEIN SIGNAL PEPTIDASE"/>
    <property type="match status" value="1"/>
</dbReference>
<evidence type="ECO:0000256" key="10">
    <source>
        <dbReference type="SAM" id="Phobius"/>
    </source>
</evidence>
<dbReference type="GO" id="GO:0016020">
    <property type="term" value="C:membrane"/>
    <property type="evidence" value="ECO:0007669"/>
    <property type="project" value="InterPro"/>
</dbReference>
<keyword evidence="6" id="KW-0378">Hydrolase</keyword>
<accession>A0A7V7QKA7</accession>
<reference evidence="11 12" key="1">
    <citation type="submission" date="2019-09" db="EMBL/GenBank/DDBJ databases">
        <authorList>
            <person name="Valk L.C."/>
        </authorList>
    </citation>
    <scope>NUCLEOTIDE SEQUENCE [LARGE SCALE GENOMIC DNA]</scope>
    <source>
        <strain evidence="11">GalUA</strain>
    </source>
</reference>
<comment type="caution">
    <text evidence="11">The sequence shown here is derived from an EMBL/GenBank/DDBJ whole genome shotgun (WGS) entry which is preliminary data.</text>
</comment>
<dbReference type="GO" id="GO:0004190">
    <property type="term" value="F:aspartic-type endopeptidase activity"/>
    <property type="evidence" value="ECO:0007669"/>
    <property type="project" value="UniProtKB-KW"/>
</dbReference>
<feature type="transmembrane region" description="Helical" evidence="10">
    <location>
        <begin position="59"/>
        <end position="80"/>
    </location>
</feature>
<dbReference type="PRINTS" id="PR00781">
    <property type="entry name" value="LIPOSIGPTASE"/>
</dbReference>
<dbReference type="InterPro" id="IPR001872">
    <property type="entry name" value="Peptidase_A8"/>
</dbReference>
<evidence type="ECO:0000256" key="7">
    <source>
        <dbReference type="ARBA" id="ARBA00022989"/>
    </source>
</evidence>
<keyword evidence="5" id="KW-0064">Aspartyl protease</keyword>
<reference evidence="11 12" key="2">
    <citation type="submission" date="2020-02" db="EMBL/GenBank/DDBJ databases">
        <title>Candidatus Galacturonibacter soehngenii shows hetero-acetogenic catabolism of galacturonic acid but lacks a canonical carbon monoxide dehydrogenase/acetyl-CoA synthase complex.</title>
        <authorList>
            <person name="Diender M."/>
            <person name="Stouten G.R."/>
            <person name="Petersen J.F."/>
            <person name="Nielsen P.H."/>
            <person name="Dueholm M.S."/>
            <person name="Pronk J.T."/>
            <person name="Van Loosdrecht M.C.M."/>
        </authorList>
    </citation>
    <scope>NUCLEOTIDE SEQUENCE [LARGE SCALE GENOMIC DNA]</scope>
    <source>
        <strain evidence="11">GalUA</strain>
    </source>
</reference>
<dbReference type="Proteomes" id="UP000461768">
    <property type="component" value="Unassembled WGS sequence"/>
</dbReference>
<evidence type="ECO:0000256" key="6">
    <source>
        <dbReference type="ARBA" id="ARBA00022801"/>
    </source>
</evidence>
<dbReference type="RefSeq" id="WP_151145221.1">
    <property type="nucleotide sequence ID" value="NZ_WAGX01000005.1"/>
</dbReference>
<evidence type="ECO:0000256" key="4">
    <source>
        <dbReference type="ARBA" id="ARBA00022692"/>
    </source>
</evidence>
<evidence type="ECO:0000256" key="3">
    <source>
        <dbReference type="ARBA" id="ARBA00022670"/>
    </source>
</evidence>
<keyword evidence="3" id="KW-0645">Protease</keyword>
<dbReference type="OrthoDB" id="1770665at2"/>
<keyword evidence="4 10" id="KW-0812">Transmembrane</keyword>
<dbReference type="EMBL" id="WAGX01000005">
    <property type="protein sequence ID" value="KAB1438204.1"/>
    <property type="molecule type" value="Genomic_DNA"/>
</dbReference>
<evidence type="ECO:0000313" key="12">
    <source>
        <dbReference type="Proteomes" id="UP000461768"/>
    </source>
</evidence>
<keyword evidence="12" id="KW-1185">Reference proteome</keyword>
<evidence type="ECO:0000256" key="9">
    <source>
        <dbReference type="RuleBase" id="RU004181"/>
    </source>
</evidence>
<comment type="similarity">
    <text evidence="1 9">Belongs to the peptidase A8 family.</text>
</comment>
<evidence type="ECO:0000256" key="1">
    <source>
        <dbReference type="ARBA" id="ARBA00006139"/>
    </source>
</evidence>
<dbReference type="Pfam" id="PF01252">
    <property type="entry name" value="Peptidase_A8"/>
    <property type="match status" value="1"/>
</dbReference>